<dbReference type="PANTHER" id="PTHR48104">
    <property type="entry name" value="METACASPASE-4"/>
    <property type="match status" value="1"/>
</dbReference>
<gene>
    <name evidence="4" type="ORF">EW145_g181</name>
</gene>
<dbReference type="Proteomes" id="UP000308199">
    <property type="component" value="Unassembled WGS sequence"/>
</dbReference>
<proteinExistence type="inferred from homology"/>
<name>A0A4S4LL68_9AGAM</name>
<comment type="caution">
    <text evidence="4">The sequence shown here is derived from an EMBL/GenBank/DDBJ whole genome shotgun (WGS) entry which is preliminary data.</text>
</comment>
<evidence type="ECO:0000259" key="3">
    <source>
        <dbReference type="Pfam" id="PF00656"/>
    </source>
</evidence>
<dbReference type="GO" id="GO:0006508">
    <property type="term" value="P:proteolysis"/>
    <property type="evidence" value="ECO:0007669"/>
    <property type="project" value="InterPro"/>
</dbReference>
<feature type="compositionally biased region" description="Basic and acidic residues" evidence="2">
    <location>
        <begin position="40"/>
        <end position="51"/>
    </location>
</feature>
<dbReference type="InterPro" id="IPR050452">
    <property type="entry name" value="Metacaspase"/>
</dbReference>
<feature type="region of interest" description="Disordered" evidence="2">
    <location>
        <begin position="40"/>
        <end position="60"/>
    </location>
</feature>
<feature type="region of interest" description="Disordered" evidence="2">
    <location>
        <begin position="1"/>
        <end position="24"/>
    </location>
</feature>
<evidence type="ECO:0000256" key="1">
    <source>
        <dbReference type="ARBA" id="ARBA00009005"/>
    </source>
</evidence>
<dbReference type="GO" id="GO:0005737">
    <property type="term" value="C:cytoplasm"/>
    <property type="evidence" value="ECO:0007669"/>
    <property type="project" value="TreeGrafter"/>
</dbReference>
<dbReference type="Gene3D" id="3.40.50.12660">
    <property type="match status" value="1"/>
</dbReference>
<sequence length="393" mass="43890">MPGLHLEVNVQEEPQVQPSPPTTQYAKKALSIGIQYEDAKQWTGERAKDPPPRLLYSHGDPDADVRDFTYPEFYGFQEKDIVVLKDDGKHTPPTKENILKAIDDLVRDAQAGDHFVFHYSGHGGQIPNVDGEDEEEDGMDEVIWPVDIIYSEQDGNATENYIVDDDLRKRLVDSLPEGTHLTVVLDCCHSGSGVDLPYEHPQNDEALNQLWSPVKSPTTSAKPFFESVLLPSAGSATVQTTLELEKSERPSPKTKGSFKKLVINELPSLVNSGAFRALKTLEEAIVTEIKHPHHHKTNDNKYVTSWAACVDADIEIEGPKGGMLTQAFWEVLRKNRAVTHGELVQALAKQLIMTTRPAKKYFLEQGWGTLACPRPVLSSLHRLEEIHSVPFTF</sequence>
<dbReference type="InterPro" id="IPR011600">
    <property type="entry name" value="Pept_C14_caspase"/>
</dbReference>
<dbReference type="GO" id="GO:0004197">
    <property type="term" value="F:cysteine-type endopeptidase activity"/>
    <property type="evidence" value="ECO:0007669"/>
    <property type="project" value="InterPro"/>
</dbReference>
<dbReference type="PANTHER" id="PTHR48104:SF30">
    <property type="entry name" value="METACASPASE-1"/>
    <property type="match status" value="1"/>
</dbReference>
<feature type="compositionally biased region" description="Low complexity" evidence="2">
    <location>
        <begin position="7"/>
        <end position="16"/>
    </location>
</feature>
<evidence type="ECO:0000313" key="4">
    <source>
        <dbReference type="EMBL" id="THH12131.1"/>
    </source>
</evidence>
<dbReference type="AlphaFoldDB" id="A0A4S4LL68"/>
<evidence type="ECO:0000313" key="5">
    <source>
        <dbReference type="Proteomes" id="UP000308199"/>
    </source>
</evidence>
<accession>A0A4S4LL68</accession>
<dbReference type="EMBL" id="SGPK01000003">
    <property type="protein sequence ID" value="THH12131.1"/>
    <property type="molecule type" value="Genomic_DNA"/>
</dbReference>
<reference evidence="4 5" key="1">
    <citation type="submission" date="2019-02" db="EMBL/GenBank/DDBJ databases">
        <title>Genome sequencing of the rare red list fungi Phellinidium pouzarii.</title>
        <authorList>
            <person name="Buettner E."/>
            <person name="Kellner H."/>
        </authorList>
    </citation>
    <scope>NUCLEOTIDE SEQUENCE [LARGE SCALE GENOMIC DNA]</scope>
    <source>
        <strain evidence="4 5">DSM 108285</strain>
    </source>
</reference>
<comment type="similarity">
    <text evidence="1">Belongs to the peptidase C14B family.</text>
</comment>
<keyword evidence="5" id="KW-1185">Reference proteome</keyword>
<dbReference type="OrthoDB" id="3223806at2759"/>
<dbReference type="Pfam" id="PF00656">
    <property type="entry name" value="Peptidase_C14"/>
    <property type="match status" value="1"/>
</dbReference>
<feature type="domain" description="Peptidase C14 caspase" evidence="3">
    <location>
        <begin position="86"/>
        <end position="346"/>
    </location>
</feature>
<organism evidence="4 5">
    <name type="scientific">Phellinidium pouzarii</name>
    <dbReference type="NCBI Taxonomy" id="167371"/>
    <lineage>
        <taxon>Eukaryota</taxon>
        <taxon>Fungi</taxon>
        <taxon>Dikarya</taxon>
        <taxon>Basidiomycota</taxon>
        <taxon>Agaricomycotina</taxon>
        <taxon>Agaricomycetes</taxon>
        <taxon>Hymenochaetales</taxon>
        <taxon>Hymenochaetaceae</taxon>
        <taxon>Phellinidium</taxon>
    </lineage>
</organism>
<evidence type="ECO:0000256" key="2">
    <source>
        <dbReference type="SAM" id="MobiDB-lite"/>
    </source>
</evidence>
<protein>
    <recommendedName>
        <fullName evidence="3">Peptidase C14 caspase domain-containing protein</fullName>
    </recommendedName>
</protein>